<feature type="domain" description="WW" evidence="2">
    <location>
        <begin position="139"/>
        <end position="172"/>
    </location>
</feature>
<evidence type="ECO:0000259" key="2">
    <source>
        <dbReference type="PROSITE" id="PS50020"/>
    </source>
</evidence>
<dbReference type="PROSITE" id="PS50020">
    <property type="entry name" value="WW_DOMAIN_2"/>
    <property type="match status" value="1"/>
</dbReference>
<evidence type="ECO:0000256" key="1">
    <source>
        <dbReference type="SAM" id="MobiDB-lite"/>
    </source>
</evidence>
<dbReference type="InterPro" id="IPR036020">
    <property type="entry name" value="WW_dom_sf"/>
</dbReference>
<name>A0AA36I2R0_9DINO</name>
<gene>
    <name evidence="3" type="ORF">EVOR1521_LOCUS8029</name>
</gene>
<proteinExistence type="predicted"/>
<reference evidence="3" key="1">
    <citation type="submission" date="2023-08" db="EMBL/GenBank/DDBJ databases">
        <authorList>
            <person name="Chen Y."/>
            <person name="Shah S."/>
            <person name="Dougan E. K."/>
            <person name="Thang M."/>
            <person name="Chan C."/>
        </authorList>
    </citation>
    <scope>NUCLEOTIDE SEQUENCE</scope>
</reference>
<dbReference type="InterPro" id="IPR001202">
    <property type="entry name" value="WW_dom"/>
</dbReference>
<dbReference type="AlphaFoldDB" id="A0AA36I2R0"/>
<protein>
    <recommendedName>
        <fullName evidence="2">WW domain-containing protein</fullName>
    </recommendedName>
</protein>
<dbReference type="Gene3D" id="2.20.70.10">
    <property type="match status" value="1"/>
</dbReference>
<sequence length="339" mass="38159">MFLEQDLRPGTEEILAWRRGWGQWCSPPPSAVIRDSRTERSFSYETTLEEWLFGDAGDLDTNSLPDQNDLKSEAEASSTSTVVPSREEQLESPGGPSHELGGCQAQMPDKPAFKFTPSVGSWLQSKPPQVVPAQAEDAKEAPTYWTLWRTEEGKFYFHNEDTDKTAWDLPPGGVVCLDEAWSSPLLDALSMFLEQDLRPGTEEILAWRRGWGQWCSPPPSAVIRDSRTERSFSYETSLEVDEAPPAAPALVPADADADGEEMCLSIMSCLQMKLDEIRASFENQLKDLLNLEAPLDGPATKVKVEEPVEQAQRDYKDFLCDVREEEESWWWEFVCMIAA</sequence>
<keyword evidence="4" id="KW-1185">Reference proteome</keyword>
<dbReference type="Proteomes" id="UP001178507">
    <property type="component" value="Unassembled WGS sequence"/>
</dbReference>
<dbReference type="EMBL" id="CAUJNA010000668">
    <property type="protein sequence ID" value="CAJ1379947.1"/>
    <property type="molecule type" value="Genomic_DNA"/>
</dbReference>
<dbReference type="SUPFAM" id="SSF51045">
    <property type="entry name" value="WW domain"/>
    <property type="match status" value="1"/>
</dbReference>
<feature type="region of interest" description="Disordered" evidence="1">
    <location>
        <begin position="56"/>
        <end position="101"/>
    </location>
</feature>
<evidence type="ECO:0000313" key="3">
    <source>
        <dbReference type="EMBL" id="CAJ1379947.1"/>
    </source>
</evidence>
<accession>A0AA36I2R0</accession>
<comment type="caution">
    <text evidence="3">The sequence shown here is derived from an EMBL/GenBank/DDBJ whole genome shotgun (WGS) entry which is preliminary data.</text>
</comment>
<evidence type="ECO:0000313" key="4">
    <source>
        <dbReference type="Proteomes" id="UP001178507"/>
    </source>
</evidence>
<organism evidence="3 4">
    <name type="scientific">Effrenium voratum</name>
    <dbReference type="NCBI Taxonomy" id="2562239"/>
    <lineage>
        <taxon>Eukaryota</taxon>
        <taxon>Sar</taxon>
        <taxon>Alveolata</taxon>
        <taxon>Dinophyceae</taxon>
        <taxon>Suessiales</taxon>
        <taxon>Symbiodiniaceae</taxon>
        <taxon>Effrenium</taxon>
    </lineage>
</organism>